<keyword evidence="1" id="KW-0810">Translation regulation</keyword>
<dbReference type="SUPFAM" id="SSF69754">
    <property type="entry name" value="Ribosome binding protein Y (YfiA homologue)"/>
    <property type="match status" value="1"/>
</dbReference>
<dbReference type="PANTHER" id="PTHR33231">
    <property type="entry name" value="30S RIBOSOMAL PROTEIN"/>
    <property type="match status" value="1"/>
</dbReference>
<dbReference type="EMBL" id="CP001739">
    <property type="protein sequence ID" value="ACZ08424.1"/>
    <property type="molecule type" value="Genomic_DNA"/>
</dbReference>
<keyword evidence="3" id="KW-1185">Reference proteome</keyword>
<name>D1AI40_SEBTE</name>
<proteinExistence type="predicted"/>
<dbReference type="NCBIfam" id="TIGR00741">
    <property type="entry name" value="yfiA"/>
    <property type="match status" value="1"/>
</dbReference>
<sequence>MNIIISGRRLEVTEPIKKYAEEKIGRVNKYFDHITEIDVTLSVEKSKVEGEIHRADVLLFGNGLKLKVEMEDKDLYAAIDKATDVLERKVRQHKEKLKDHNKKGTH</sequence>
<protein>
    <submittedName>
        <fullName evidence="2">Sigma 54 modulation protein/ribosomal protein S30EA</fullName>
    </submittedName>
</protein>
<dbReference type="GO" id="GO:0045900">
    <property type="term" value="P:negative regulation of translational elongation"/>
    <property type="evidence" value="ECO:0007669"/>
    <property type="project" value="TreeGrafter"/>
</dbReference>
<dbReference type="AlphaFoldDB" id="D1AI40"/>
<evidence type="ECO:0000313" key="3">
    <source>
        <dbReference type="Proteomes" id="UP000000845"/>
    </source>
</evidence>
<dbReference type="GO" id="GO:0022627">
    <property type="term" value="C:cytosolic small ribosomal subunit"/>
    <property type="evidence" value="ECO:0007669"/>
    <property type="project" value="TreeGrafter"/>
</dbReference>
<dbReference type="HOGENOM" id="CLU_071472_3_1_0"/>
<dbReference type="Gene3D" id="3.30.160.100">
    <property type="entry name" value="Ribosome hibernation promotion factor-like"/>
    <property type="match status" value="1"/>
</dbReference>
<reference evidence="3" key="1">
    <citation type="submission" date="2009-09" db="EMBL/GenBank/DDBJ databases">
        <title>The complete chromosome of Sebaldella termitidis ATCC 33386.</title>
        <authorList>
            <consortium name="US DOE Joint Genome Institute (JGI-PGF)"/>
            <person name="Lucas S."/>
            <person name="Copeland A."/>
            <person name="Lapidus A."/>
            <person name="Glavina del Rio T."/>
            <person name="Dalin E."/>
            <person name="Tice H."/>
            <person name="Bruce D."/>
            <person name="Goodwin L."/>
            <person name="Pitluck S."/>
            <person name="Kyrpides N."/>
            <person name="Mavromatis K."/>
            <person name="Ivanova N."/>
            <person name="Mikhailova N."/>
            <person name="Sims D."/>
            <person name="Meincke L."/>
            <person name="Brettin T."/>
            <person name="Detter J.C."/>
            <person name="Han C."/>
            <person name="Larimer F."/>
            <person name="Land M."/>
            <person name="Hauser L."/>
            <person name="Markowitz V."/>
            <person name="Cheng J.F."/>
            <person name="Hugenholtz P."/>
            <person name="Woyke T."/>
            <person name="Wu D."/>
            <person name="Eisen J.A."/>
        </authorList>
    </citation>
    <scope>NUCLEOTIDE SEQUENCE [LARGE SCALE GENOMIC DNA]</scope>
    <source>
        <strain evidence="3">ATCC 33386 / NCTC 11300</strain>
    </source>
</reference>
<dbReference type="Proteomes" id="UP000000845">
    <property type="component" value="Chromosome"/>
</dbReference>
<dbReference type="eggNOG" id="COG1544">
    <property type="taxonomic scope" value="Bacteria"/>
</dbReference>
<dbReference type="KEGG" id="str:Sterm_1565"/>
<reference evidence="2 3" key="2">
    <citation type="journal article" date="2010" name="Stand. Genomic Sci.">
        <title>Complete genome sequence of Sebaldella termitidis type strain (NCTC 11300).</title>
        <authorList>
            <person name="Harmon-Smith M."/>
            <person name="Celia L."/>
            <person name="Chertkov O."/>
            <person name="Lapidus A."/>
            <person name="Copeland A."/>
            <person name="Glavina Del Rio T."/>
            <person name="Nolan M."/>
            <person name="Lucas S."/>
            <person name="Tice H."/>
            <person name="Cheng J.F."/>
            <person name="Han C."/>
            <person name="Detter J.C."/>
            <person name="Bruce D."/>
            <person name="Goodwin L."/>
            <person name="Pitluck S."/>
            <person name="Pati A."/>
            <person name="Liolios K."/>
            <person name="Ivanova N."/>
            <person name="Mavromatis K."/>
            <person name="Mikhailova N."/>
            <person name="Chen A."/>
            <person name="Palaniappan K."/>
            <person name="Land M."/>
            <person name="Hauser L."/>
            <person name="Chang Y.J."/>
            <person name="Jeffries C.D."/>
            <person name="Brettin T."/>
            <person name="Goker M."/>
            <person name="Beck B."/>
            <person name="Bristow J."/>
            <person name="Eisen J.A."/>
            <person name="Markowitz V."/>
            <person name="Hugenholtz P."/>
            <person name="Kyrpides N.C."/>
            <person name="Klenk H.P."/>
            <person name="Chen F."/>
        </authorList>
    </citation>
    <scope>NUCLEOTIDE SEQUENCE [LARGE SCALE GENOMIC DNA]</scope>
    <source>
        <strain evidence="3">ATCC 33386 / NCTC 11300</strain>
    </source>
</reference>
<dbReference type="GO" id="GO:0043024">
    <property type="term" value="F:ribosomal small subunit binding"/>
    <property type="evidence" value="ECO:0007669"/>
    <property type="project" value="TreeGrafter"/>
</dbReference>
<dbReference type="PANTHER" id="PTHR33231:SF1">
    <property type="entry name" value="30S RIBOSOMAL PROTEIN"/>
    <property type="match status" value="1"/>
</dbReference>
<organism evidence="2 3">
    <name type="scientific">Sebaldella termitidis (strain ATCC 33386 / NCTC 11300)</name>
    <dbReference type="NCBI Taxonomy" id="526218"/>
    <lineage>
        <taxon>Bacteria</taxon>
        <taxon>Fusobacteriati</taxon>
        <taxon>Fusobacteriota</taxon>
        <taxon>Fusobacteriia</taxon>
        <taxon>Fusobacteriales</taxon>
        <taxon>Leptotrichiaceae</taxon>
        <taxon>Sebaldella</taxon>
    </lineage>
</organism>
<dbReference type="InterPro" id="IPR050574">
    <property type="entry name" value="HPF/YfiA_ribosome-assoc"/>
</dbReference>
<dbReference type="STRING" id="526218.Sterm_1565"/>
<gene>
    <name evidence="2" type="ordered locus">Sterm_1565</name>
</gene>
<dbReference type="Pfam" id="PF02482">
    <property type="entry name" value="Ribosomal_S30AE"/>
    <property type="match status" value="1"/>
</dbReference>
<evidence type="ECO:0000256" key="1">
    <source>
        <dbReference type="ARBA" id="ARBA00022845"/>
    </source>
</evidence>
<dbReference type="InterPro" id="IPR003489">
    <property type="entry name" value="RHF/RaiA"/>
</dbReference>
<dbReference type="RefSeq" id="WP_012861020.1">
    <property type="nucleotide sequence ID" value="NC_013517.1"/>
</dbReference>
<dbReference type="CDD" id="cd00552">
    <property type="entry name" value="RaiA"/>
    <property type="match status" value="1"/>
</dbReference>
<dbReference type="InterPro" id="IPR036567">
    <property type="entry name" value="RHF-like"/>
</dbReference>
<evidence type="ECO:0000313" key="2">
    <source>
        <dbReference type="EMBL" id="ACZ08424.1"/>
    </source>
</evidence>
<accession>D1AI40</accession>